<dbReference type="OMA" id="DHEPCVI"/>
<dbReference type="Pfam" id="PF17862">
    <property type="entry name" value="AAA_lid_3"/>
    <property type="match status" value="1"/>
</dbReference>
<dbReference type="HOGENOM" id="CLU_000688_2_0_1"/>
<accession>Q75F41</accession>
<dbReference type="SMART" id="SM00382">
    <property type="entry name" value="AAA"/>
    <property type="match status" value="1"/>
</dbReference>
<comment type="similarity">
    <text evidence="3 9">Belongs to the AAA ATPase family.</text>
</comment>
<keyword evidence="4" id="KW-0963">Cytoplasm</keyword>
<dbReference type="InterPro" id="IPR003960">
    <property type="entry name" value="ATPase_AAA_CS"/>
</dbReference>
<feature type="coiled-coil region" evidence="10">
    <location>
        <begin position="62"/>
        <end position="96"/>
    </location>
</feature>
<dbReference type="Gene3D" id="1.10.8.60">
    <property type="match status" value="1"/>
</dbReference>
<evidence type="ECO:0000313" key="13">
    <source>
        <dbReference type="EMBL" id="AAS50253.1"/>
    </source>
</evidence>
<reference evidence="13 14" key="1">
    <citation type="journal article" date="2004" name="Science">
        <title>The Ashbya gossypii genome as a tool for mapping the ancient Saccharomyces cerevisiae genome.</title>
        <authorList>
            <person name="Dietrich F.S."/>
            <person name="Voegeli S."/>
            <person name="Brachat S."/>
            <person name="Lerch A."/>
            <person name="Gates K."/>
            <person name="Steiner S."/>
            <person name="Mohr C."/>
            <person name="Pohlmann R."/>
            <person name="Luedi P."/>
            <person name="Choi S."/>
            <person name="Wing R.A."/>
            <person name="Flavier A."/>
            <person name="Gaffney T.D."/>
            <person name="Philippsen P."/>
        </authorList>
    </citation>
    <scope>NUCLEOTIDE SEQUENCE [LARGE SCALE GENOMIC DNA]</scope>
    <source>
        <strain evidence="14">ATCC 10895 / CBS 109.51 / FGSC 9923 / NRRL Y-1056</strain>
    </source>
</reference>
<evidence type="ECO:0000256" key="9">
    <source>
        <dbReference type="RuleBase" id="RU003651"/>
    </source>
</evidence>
<dbReference type="PROSITE" id="PS00674">
    <property type="entry name" value="AAA"/>
    <property type="match status" value="1"/>
</dbReference>
<dbReference type="InterPro" id="IPR012340">
    <property type="entry name" value="NA-bd_OB-fold"/>
</dbReference>
<dbReference type="GO" id="GO:0019904">
    <property type="term" value="F:protein domain specific binding"/>
    <property type="evidence" value="ECO:0007669"/>
    <property type="project" value="EnsemblFungi"/>
</dbReference>
<proteinExistence type="inferred from homology"/>
<dbReference type="GO" id="GO:0005634">
    <property type="term" value="C:nucleus"/>
    <property type="evidence" value="ECO:0007669"/>
    <property type="project" value="UniProtKB-SubCell"/>
</dbReference>
<dbReference type="InterPro" id="IPR050221">
    <property type="entry name" value="26S_Proteasome_ATPase"/>
</dbReference>
<feature type="region of interest" description="Disordered" evidence="11">
    <location>
        <begin position="1"/>
        <end position="49"/>
    </location>
</feature>
<keyword evidence="7" id="KW-0647">Proteasome</keyword>
<evidence type="ECO:0000256" key="10">
    <source>
        <dbReference type="SAM" id="Coils"/>
    </source>
</evidence>
<dbReference type="GO" id="GO:0006289">
    <property type="term" value="P:nucleotide-excision repair"/>
    <property type="evidence" value="ECO:0007669"/>
    <property type="project" value="EnsemblFungi"/>
</dbReference>
<dbReference type="InterPro" id="IPR027417">
    <property type="entry name" value="P-loop_NTPase"/>
</dbReference>
<dbReference type="GO" id="GO:0031625">
    <property type="term" value="F:ubiquitin protein ligase binding"/>
    <property type="evidence" value="ECO:0007669"/>
    <property type="project" value="EnsemblFungi"/>
</dbReference>
<evidence type="ECO:0000256" key="6">
    <source>
        <dbReference type="ARBA" id="ARBA00022840"/>
    </source>
</evidence>
<dbReference type="GO" id="GO:0036503">
    <property type="term" value="P:ERAD pathway"/>
    <property type="evidence" value="ECO:0000318"/>
    <property type="project" value="GO_Central"/>
</dbReference>
<dbReference type="Gene3D" id="2.40.50.140">
    <property type="entry name" value="Nucleic acid-binding proteins"/>
    <property type="match status" value="1"/>
</dbReference>
<dbReference type="Pfam" id="PF00004">
    <property type="entry name" value="AAA"/>
    <property type="match status" value="1"/>
</dbReference>
<sequence>MSEEQDPLMAAMNGEDGDNKGASDNTGTGAATEAPKAAAPIAPEQEARNKALSQFKKKLLEHRRYDDQLKQRRQDIRELERQYEKTEQDIKALQSIGQLVGEVMKELSDEKYIVKASSGPRYIVGVRNSADRSKLKKGVRVTLDITTLTIMRILPRETDPLVYNMTTFEQGEISFDGIGGLTEQIRELREVIELPLKNPEIFQRVGIQSPKGVLLYGPPGTGKTLLAKAVAATIGANFIFSPASGIVDKYIGESARIIREMFAYAKEHEPCIIFMDEVDAIGGRRFSEGTSADREIQRTLMELLTQMDGFDNLGQTKVIMATNRPDTLDPALLRPGRLDRKIEISLPNEAGMLEIFKIHTAKVKKSGEFDFEAAVKMCDGFNGADIRNCVTEAGFFAIRDDRDYIIQEDLMKAVRKVAEVKKLEGKLEYQKL</sequence>
<keyword evidence="6 9" id="KW-0067">ATP-binding</keyword>
<evidence type="ECO:0000256" key="8">
    <source>
        <dbReference type="ARBA" id="ARBA00023242"/>
    </source>
</evidence>
<evidence type="ECO:0000313" key="14">
    <source>
        <dbReference type="Proteomes" id="UP000000591"/>
    </source>
</evidence>
<dbReference type="eggNOG" id="KOG0651">
    <property type="taxonomic scope" value="Eukaryota"/>
</dbReference>
<evidence type="ECO:0000256" key="11">
    <source>
        <dbReference type="SAM" id="MobiDB-lite"/>
    </source>
</evidence>
<dbReference type="InterPro" id="IPR003593">
    <property type="entry name" value="AAA+_ATPase"/>
</dbReference>
<dbReference type="STRING" id="284811.Q75F41"/>
<dbReference type="KEGG" id="ago:AGOS_AAL113W"/>
<dbReference type="InterPro" id="IPR003959">
    <property type="entry name" value="ATPase_AAA_core"/>
</dbReference>
<evidence type="ECO:0000256" key="7">
    <source>
        <dbReference type="ARBA" id="ARBA00022942"/>
    </source>
</evidence>
<feature type="compositionally biased region" description="Low complexity" evidence="11">
    <location>
        <begin position="30"/>
        <end position="44"/>
    </location>
</feature>
<dbReference type="SUPFAM" id="SSF52540">
    <property type="entry name" value="P-loop containing nucleoside triphosphate hydrolases"/>
    <property type="match status" value="1"/>
</dbReference>
<evidence type="ECO:0000256" key="1">
    <source>
        <dbReference type="ARBA" id="ARBA00004123"/>
    </source>
</evidence>
<dbReference type="FunFam" id="1.10.8.60:FF:000008">
    <property type="entry name" value="26S protease regulatory subunit 10B"/>
    <property type="match status" value="1"/>
</dbReference>
<dbReference type="GO" id="GO:0005737">
    <property type="term" value="C:cytoplasm"/>
    <property type="evidence" value="ECO:0007669"/>
    <property type="project" value="UniProtKB-SubCell"/>
</dbReference>
<gene>
    <name evidence="13" type="ORF">AGOS_AAL113W</name>
</gene>
<comment type="subcellular location">
    <subcellularLocation>
        <location evidence="2">Cytoplasm</location>
    </subcellularLocation>
    <subcellularLocation>
        <location evidence="1">Nucleus</location>
    </subcellularLocation>
</comment>
<reference evidence="14" key="2">
    <citation type="journal article" date="2013" name="G3 (Bethesda)">
        <title>Genomes of Ashbya fungi isolated from insects reveal four mating-type loci, numerous translocations, lack of transposons, and distinct gene duplications.</title>
        <authorList>
            <person name="Dietrich F.S."/>
            <person name="Voegeli S."/>
            <person name="Kuo S."/>
            <person name="Philippsen P."/>
        </authorList>
    </citation>
    <scope>GENOME REANNOTATION</scope>
    <source>
        <strain evidence="14">ATCC 10895 / CBS 109.51 / FGSC 9923 / NRRL Y-1056</strain>
    </source>
</reference>
<keyword evidence="10" id="KW-0175">Coiled coil</keyword>
<keyword evidence="8" id="KW-0539">Nucleus</keyword>
<dbReference type="GO" id="GO:0016887">
    <property type="term" value="F:ATP hydrolysis activity"/>
    <property type="evidence" value="ECO:0007669"/>
    <property type="project" value="InterPro"/>
</dbReference>
<evidence type="ECO:0000256" key="4">
    <source>
        <dbReference type="ARBA" id="ARBA00022490"/>
    </source>
</evidence>
<dbReference type="GO" id="GO:0032968">
    <property type="term" value="P:positive regulation of transcription elongation by RNA polymerase II"/>
    <property type="evidence" value="ECO:0007669"/>
    <property type="project" value="EnsemblFungi"/>
</dbReference>
<dbReference type="EMBL" id="AE016814">
    <property type="protein sequence ID" value="AAS50253.1"/>
    <property type="molecule type" value="Genomic_DNA"/>
</dbReference>
<dbReference type="OrthoDB" id="1664597at2759"/>
<dbReference type="GO" id="GO:0070682">
    <property type="term" value="P:proteasome regulatory particle assembly"/>
    <property type="evidence" value="ECO:0007669"/>
    <property type="project" value="EnsemblFungi"/>
</dbReference>
<organism evidence="13 14">
    <name type="scientific">Eremothecium gossypii (strain ATCC 10895 / CBS 109.51 / FGSC 9923 / NRRL Y-1056)</name>
    <name type="common">Yeast</name>
    <name type="synonym">Ashbya gossypii</name>
    <dbReference type="NCBI Taxonomy" id="284811"/>
    <lineage>
        <taxon>Eukaryota</taxon>
        <taxon>Fungi</taxon>
        <taxon>Dikarya</taxon>
        <taxon>Ascomycota</taxon>
        <taxon>Saccharomycotina</taxon>
        <taxon>Saccharomycetes</taxon>
        <taxon>Saccharomycetales</taxon>
        <taxon>Saccharomycetaceae</taxon>
        <taxon>Eremothecium</taxon>
    </lineage>
</organism>
<dbReference type="Gene3D" id="3.40.50.300">
    <property type="entry name" value="P-loop containing nucleotide triphosphate hydrolases"/>
    <property type="match status" value="1"/>
</dbReference>
<dbReference type="GeneID" id="4618495"/>
<protein>
    <submittedName>
        <fullName evidence="13">AAL113Wp</fullName>
    </submittedName>
</protein>
<dbReference type="AlphaFoldDB" id="Q75F41"/>
<dbReference type="FunCoup" id="Q75F41">
    <property type="interactions" value="1238"/>
</dbReference>
<keyword evidence="5 9" id="KW-0547">Nucleotide-binding</keyword>
<dbReference type="Proteomes" id="UP000000591">
    <property type="component" value="Chromosome I"/>
</dbReference>
<dbReference type="GO" id="GO:0005524">
    <property type="term" value="F:ATP binding"/>
    <property type="evidence" value="ECO:0007669"/>
    <property type="project" value="UniProtKB-KW"/>
</dbReference>
<evidence type="ECO:0000259" key="12">
    <source>
        <dbReference type="SMART" id="SM00382"/>
    </source>
</evidence>
<evidence type="ECO:0000256" key="2">
    <source>
        <dbReference type="ARBA" id="ARBA00004496"/>
    </source>
</evidence>
<dbReference type="FunFam" id="2.40.50.140:FF:000168">
    <property type="entry name" value="26S protease regulatory subunit 10B"/>
    <property type="match status" value="1"/>
</dbReference>
<dbReference type="InterPro" id="IPR032501">
    <property type="entry name" value="Prot_ATP_ID_OB_2nd"/>
</dbReference>
<feature type="domain" description="AAA+ ATPase" evidence="12">
    <location>
        <begin position="209"/>
        <end position="348"/>
    </location>
</feature>
<dbReference type="FunFam" id="3.40.50.300:FF:000034">
    <property type="entry name" value="26S protease regulatory subunit 10B"/>
    <property type="match status" value="1"/>
</dbReference>
<dbReference type="GO" id="GO:0043161">
    <property type="term" value="P:proteasome-mediated ubiquitin-dependent protein catabolic process"/>
    <property type="evidence" value="ECO:0000318"/>
    <property type="project" value="GO_Central"/>
</dbReference>
<name>Q75F41_EREGS</name>
<keyword evidence="14" id="KW-1185">Reference proteome</keyword>
<dbReference type="GO" id="GO:0036402">
    <property type="term" value="F:proteasome-activating activity"/>
    <property type="evidence" value="ECO:0000318"/>
    <property type="project" value="GO_Central"/>
</dbReference>
<dbReference type="InParanoid" id="Q75F41"/>
<dbReference type="PANTHER" id="PTHR23073">
    <property type="entry name" value="26S PROTEASOME REGULATORY SUBUNIT"/>
    <property type="match status" value="1"/>
</dbReference>
<evidence type="ECO:0000256" key="3">
    <source>
        <dbReference type="ARBA" id="ARBA00006914"/>
    </source>
</evidence>
<dbReference type="InterPro" id="IPR041569">
    <property type="entry name" value="AAA_lid_3"/>
</dbReference>
<dbReference type="GO" id="GO:0008540">
    <property type="term" value="C:proteasome regulatory particle, base subcomplex"/>
    <property type="evidence" value="ECO:0000318"/>
    <property type="project" value="GO_Central"/>
</dbReference>
<dbReference type="RefSeq" id="NP_982429.1">
    <property type="nucleotide sequence ID" value="NM_207782.1"/>
</dbReference>
<dbReference type="GO" id="GO:0045899">
    <property type="term" value="P:positive regulation of RNA polymerase II transcription preinitiation complex assembly"/>
    <property type="evidence" value="ECO:0000318"/>
    <property type="project" value="GO_Central"/>
</dbReference>
<dbReference type="Pfam" id="PF16450">
    <property type="entry name" value="Prot_ATP_ID_OB_C"/>
    <property type="match status" value="1"/>
</dbReference>
<evidence type="ECO:0000256" key="5">
    <source>
        <dbReference type="ARBA" id="ARBA00022741"/>
    </source>
</evidence>